<accession>A0A4S3JKB1</accession>
<dbReference type="EMBL" id="SOSA01000137">
    <property type="protein sequence ID" value="THC95903.1"/>
    <property type="molecule type" value="Genomic_DNA"/>
</dbReference>
<evidence type="ECO:0000313" key="3">
    <source>
        <dbReference type="Proteomes" id="UP000308092"/>
    </source>
</evidence>
<dbReference type="AlphaFoldDB" id="A0A4S3JKB1"/>
<protein>
    <recommendedName>
        <fullName evidence="1">CorA-like transporter domain-containing protein</fullName>
    </recommendedName>
</protein>
<reference evidence="2 3" key="1">
    <citation type="submission" date="2019-03" db="EMBL/GenBank/DDBJ databases">
        <title>The genome sequence of a newly discovered highly antifungal drug resistant Aspergillus species, Aspergillus tanneri NIH 1004.</title>
        <authorList>
            <person name="Mounaud S."/>
            <person name="Singh I."/>
            <person name="Joardar V."/>
            <person name="Pakala S."/>
            <person name="Pakala S."/>
            <person name="Venepally P."/>
            <person name="Hoover J."/>
            <person name="Nierman W."/>
            <person name="Chung J."/>
            <person name="Losada L."/>
        </authorList>
    </citation>
    <scope>NUCLEOTIDE SEQUENCE [LARGE SCALE GENOMIC DNA]</scope>
    <source>
        <strain evidence="2 3">NIH1004</strain>
    </source>
</reference>
<evidence type="ECO:0000313" key="2">
    <source>
        <dbReference type="EMBL" id="THC95903.1"/>
    </source>
</evidence>
<gene>
    <name evidence="2" type="ORF">EYZ11_004634</name>
</gene>
<feature type="domain" description="CorA-like transporter" evidence="1">
    <location>
        <begin position="105"/>
        <end position="220"/>
    </location>
</feature>
<comment type="caution">
    <text evidence="2">The sequence shown here is derived from an EMBL/GenBank/DDBJ whole genome shotgun (WGS) entry which is preliminary data.</text>
</comment>
<sequence>MVAPPKPDTTAPGPDEFDPFCYIPYPRDYRKRAESRKCFQKDESNVQVDWTEVNLGESGEKLSSSNPWEGGYTAYDIHQSSQFLEAIECYRGDARGDTTEEAYSSAPMFSYNGRYFEVAYIFKYAFPKAKDNKTEAWALRQTGVYHKYDSEIDQSTWIFMNPTKSCLFQERLGQMRLSSEYDTAFKIHPLLVHHILFTTFFPNWRDYLASYEARVLAVSNTTTTQRVQETLNVNHQTLTFIRSVEARCLPLRAIFCSFDKTLQILRKANDVLRDCGRVDHAPWMAMEQLLGNYKNHLEAYSQGAAFLQNRTATTAHLITDTFSFKNSHRAHEQTEHMLDLTLSTVDDSTTVRVITVVTLIYLPSTFVATLLGMN</sequence>
<dbReference type="STRING" id="1220188.A0A4S3JKB1"/>
<dbReference type="InterPro" id="IPR058257">
    <property type="entry name" value="CorA-like_dom"/>
</dbReference>
<proteinExistence type="predicted"/>
<name>A0A4S3JKB1_9EURO</name>
<dbReference type="Pfam" id="PF26616">
    <property type="entry name" value="CorA-like"/>
    <property type="match status" value="1"/>
</dbReference>
<dbReference type="VEuPathDB" id="FungiDB:EYZ11_004634"/>
<dbReference type="Proteomes" id="UP000308092">
    <property type="component" value="Unassembled WGS sequence"/>
</dbReference>
<dbReference type="Gene3D" id="1.20.58.340">
    <property type="entry name" value="Magnesium transport protein CorA, transmembrane region"/>
    <property type="match status" value="1"/>
</dbReference>
<organism evidence="2 3">
    <name type="scientific">Aspergillus tanneri</name>
    <dbReference type="NCBI Taxonomy" id="1220188"/>
    <lineage>
        <taxon>Eukaryota</taxon>
        <taxon>Fungi</taxon>
        <taxon>Dikarya</taxon>
        <taxon>Ascomycota</taxon>
        <taxon>Pezizomycotina</taxon>
        <taxon>Eurotiomycetes</taxon>
        <taxon>Eurotiomycetidae</taxon>
        <taxon>Eurotiales</taxon>
        <taxon>Aspergillaceae</taxon>
        <taxon>Aspergillus</taxon>
        <taxon>Aspergillus subgen. Circumdati</taxon>
    </lineage>
</organism>
<evidence type="ECO:0000259" key="1">
    <source>
        <dbReference type="Pfam" id="PF26616"/>
    </source>
</evidence>
<keyword evidence="3" id="KW-1185">Reference proteome</keyword>